<keyword evidence="4" id="KW-0560">Oxidoreductase</keyword>
<reference evidence="6" key="1">
    <citation type="submission" date="2025-08" db="UniProtKB">
        <authorList>
            <consortium name="Ensembl"/>
        </authorList>
    </citation>
    <scope>IDENTIFICATION</scope>
</reference>
<evidence type="ECO:0000256" key="1">
    <source>
        <dbReference type="ARBA" id="ARBA00004496"/>
    </source>
</evidence>
<dbReference type="FunFam" id="1.20.1290.10:FF:000001">
    <property type="entry name" value="Sestrin 1"/>
    <property type="match status" value="1"/>
</dbReference>
<gene>
    <name evidence="6" type="primary">LOC109905173</name>
</gene>
<evidence type="ECO:0000256" key="2">
    <source>
        <dbReference type="ARBA" id="ARBA00008350"/>
    </source>
</evidence>
<comment type="similarity">
    <text evidence="2">Belongs to the sestrin family.</text>
</comment>
<dbReference type="Proteomes" id="UP000694557">
    <property type="component" value="Unassembled WGS sequence"/>
</dbReference>
<dbReference type="GO" id="GO:0016239">
    <property type="term" value="P:positive regulation of macroautophagy"/>
    <property type="evidence" value="ECO:0007669"/>
    <property type="project" value="TreeGrafter"/>
</dbReference>
<dbReference type="AlphaFoldDB" id="A0A8C7IEE3"/>
<comment type="catalytic activity">
    <reaction evidence="5">
        <text>a hydroperoxide + L-cysteinyl-[protein] = S-hydroxy-L-cysteinyl-[protein] + an alcohol</text>
        <dbReference type="Rhea" id="RHEA:67124"/>
        <dbReference type="Rhea" id="RHEA-COMP:10131"/>
        <dbReference type="Rhea" id="RHEA-COMP:17193"/>
        <dbReference type="ChEBI" id="CHEBI:29950"/>
        <dbReference type="ChEBI" id="CHEBI:30879"/>
        <dbReference type="ChEBI" id="CHEBI:35924"/>
        <dbReference type="ChEBI" id="CHEBI:61973"/>
    </reaction>
    <physiologicalReaction direction="left-to-right" evidence="5">
        <dbReference type="Rhea" id="RHEA:67125"/>
    </physiologicalReaction>
</comment>
<accession>A0A8C7IEE3</accession>
<dbReference type="SUPFAM" id="SSF69118">
    <property type="entry name" value="AhpD-like"/>
    <property type="match status" value="1"/>
</dbReference>
<dbReference type="GO" id="GO:0005634">
    <property type="term" value="C:nucleus"/>
    <property type="evidence" value="ECO:0007669"/>
    <property type="project" value="InterPro"/>
</dbReference>
<evidence type="ECO:0000256" key="4">
    <source>
        <dbReference type="ARBA" id="ARBA00023002"/>
    </source>
</evidence>
<reference evidence="6" key="2">
    <citation type="submission" date="2025-09" db="UniProtKB">
        <authorList>
            <consortium name="Ensembl"/>
        </authorList>
    </citation>
    <scope>IDENTIFICATION</scope>
</reference>
<dbReference type="GO" id="GO:0071233">
    <property type="term" value="P:cellular response to L-leucine"/>
    <property type="evidence" value="ECO:0007669"/>
    <property type="project" value="TreeGrafter"/>
</dbReference>
<evidence type="ECO:0000256" key="3">
    <source>
        <dbReference type="ARBA" id="ARBA00022490"/>
    </source>
</evidence>
<dbReference type="GO" id="GO:1901031">
    <property type="term" value="P:regulation of response to reactive oxygen species"/>
    <property type="evidence" value="ECO:0007669"/>
    <property type="project" value="InterPro"/>
</dbReference>
<evidence type="ECO:0000313" key="7">
    <source>
        <dbReference type="Proteomes" id="UP000694557"/>
    </source>
</evidence>
<evidence type="ECO:0000256" key="5">
    <source>
        <dbReference type="ARBA" id="ARBA00049242"/>
    </source>
</evidence>
<dbReference type="GeneTree" id="ENSGT00950000183168"/>
<dbReference type="PANTHER" id="PTHR12474:SF1">
    <property type="entry name" value="SESTRIN 3"/>
    <property type="match status" value="1"/>
</dbReference>
<dbReference type="GO" id="GO:1990253">
    <property type="term" value="P:cellular response to leucine starvation"/>
    <property type="evidence" value="ECO:0007669"/>
    <property type="project" value="TreeGrafter"/>
</dbReference>
<dbReference type="GO" id="GO:0070728">
    <property type="term" value="F:L-leucine binding"/>
    <property type="evidence" value="ECO:0007669"/>
    <property type="project" value="TreeGrafter"/>
</dbReference>
<dbReference type="GO" id="GO:0005737">
    <property type="term" value="C:cytoplasm"/>
    <property type="evidence" value="ECO:0007669"/>
    <property type="project" value="UniProtKB-SubCell"/>
</dbReference>
<dbReference type="Pfam" id="PF04636">
    <property type="entry name" value="PA26"/>
    <property type="match status" value="1"/>
</dbReference>
<proteinExistence type="inferred from homology"/>
<sequence>MKVNAEKERASLRCMKALASRGCVDAVSQQMASHPQYLESFLRTQHYILHMDGPLPLQYRHYIAIMAAARHHCGYLVSLHSAHFLRVGGDPLWLQGLEAVPPRLQHLDQLNKVLAHQPWLTAHSHIQALLKTGEQCWSLAELVQAVVLLAHCHSLCSFVFGSGTDTDPVPLPRAPNGTPPGYCLCDAANGNVSVPQPLTSPSEHTTRRRVSVVCRIRLNMTSELFHNRSLPETTVAYVEDEEEMTYSADPSRFITDPEFGYQEFARREEDHFQVFRVQDYSWEDHGFSLVNRLYSDIGHLLDDRFRSVTALPSSHGPDLKRATWNYIHCMLGIRYDDYDYGEVNQLLEKELKLYIKSVACYPDATKTPLCPLPWAPLKPSERIHVNLLIMEARLQAELLYALRAITQYMIA</sequence>
<protein>
    <submittedName>
        <fullName evidence="6">Sestrin 4</fullName>
    </submittedName>
</protein>
<dbReference type="InterPro" id="IPR029032">
    <property type="entry name" value="AhpD-like"/>
</dbReference>
<evidence type="ECO:0000313" key="6">
    <source>
        <dbReference type="Ensembl" id="ENSOKIP00005072074.1"/>
    </source>
</evidence>
<keyword evidence="3" id="KW-0963">Cytoplasm</keyword>
<comment type="subcellular location">
    <subcellularLocation>
        <location evidence="1">Cytoplasm</location>
    </subcellularLocation>
</comment>
<organism evidence="6 7">
    <name type="scientific">Oncorhynchus kisutch</name>
    <name type="common">Coho salmon</name>
    <name type="synonym">Salmo kisutch</name>
    <dbReference type="NCBI Taxonomy" id="8019"/>
    <lineage>
        <taxon>Eukaryota</taxon>
        <taxon>Metazoa</taxon>
        <taxon>Chordata</taxon>
        <taxon>Craniata</taxon>
        <taxon>Vertebrata</taxon>
        <taxon>Euteleostomi</taxon>
        <taxon>Actinopterygii</taxon>
        <taxon>Neopterygii</taxon>
        <taxon>Teleostei</taxon>
        <taxon>Protacanthopterygii</taxon>
        <taxon>Salmoniformes</taxon>
        <taxon>Salmonidae</taxon>
        <taxon>Salmoninae</taxon>
        <taxon>Oncorhynchus</taxon>
    </lineage>
</organism>
<dbReference type="Gene3D" id="1.20.1290.10">
    <property type="entry name" value="AhpD-like"/>
    <property type="match status" value="1"/>
</dbReference>
<keyword evidence="7" id="KW-1185">Reference proteome</keyword>
<dbReference type="GO" id="GO:0016684">
    <property type="term" value="F:oxidoreductase activity, acting on peroxide as acceptor"/>
    <property type="evidence" value="ECO:0007669"/>
    <property type="project" value="TreeGrafter"/>
</dbReference>
<name>A0A8C7IEE3_ONCKI</name>
<dbReference type="Ensembl" id="ENSOKIT00005076786.1">
    <property type="protein sequence ID" value="ENSOKIP00005072074.1"/>
    <property type="gene ID" value="ENSOKIG00005031100.1"/>
</dbReference>
<dbReference type="PANTHER" id="PTHR12474">
    <property type="entry name" value="P53 REGULATED PA26 NUCLEAR PROTEIN SESTRIN"/>
    <property type="match status" value="1"/>
</dbReference>
<dbReference type="GO" id="GO:1904262">
    <property type="term" value="P:negative regulation of TORC1 signaling"/>
    <property type="evidence" value="ECO:0007669"/>
    <property type="project" value="TreeGrafter"/>
</dbReference>
<dbReference type="InterPro" id="IPR006730">
    <property type="entry name" value="Sestrin"/>
</dbReference>